<dbReference type="HOGENOM" id="CLU_475311_0_0_1"/>
<dbReference type="AlphaFoldDB" id="I7MG76"/>
<dbReference type="RefSeq" id="XP_001021428.1">
    <property type="nucleotide sequence ID" value="XM_001021428.3"/>
</dbReference>
<name>I7MG76_TETTS</name>
<feature type="compositionally biased region" description="Basic and acidic residues" evidence="1">
    <location>
        <begin position="565"/>
        <end position="574"/>
    </location>
</feature>
<protein>
    <submittedName>
        <fullName evidence="2">Uncharacterized protein</fullName>
    </submittedName>
</protein>
<evidence type="ECO:0000313" key="3">
    <source>
        <dbReference type="Proteomes" id="UP000009168"/>
    </source>
</evidence>
<reference evidence="3" key="1">
    <citation type="journal article" date="2006" name="PLoS Biol.">
        <title>Macronuclear genome sequence of the ciliate Tetrahymena thermophila, a model eukaryote.</title>
        <authorList>
            <person name="Eisen J.A."/>
            <person name="Coyne R.S."/>
            <person name="Wu M."/>
            <person name="Wu D."/>
            <person name="Thiagarajan M."/>
            <person name="Wortman J.R."/>
            <person name="Badger J.H."/>
            <person name="Ren Q."/>
            <person name="Amedeo P."/>
            <person name="Jones K.M."/>
            <person name="Tallon L.J."/>
            <person name="Delcher A.L."/>
            <person name="Salzberg S.L."/>
            <person name="Silva J.C."/>
            <person name="Haas B.J."/>
            <person name="Majoros W.H."/>
            <person name="Farzad M."/>
            <person name="Carlton J.M."/>
            <person name="Smith R.K. Jr."/>
            <person name="Garg J."/>
            <person name="Pearlman R.E."/>
            <person name="Karrer K.M."/>
            <person name="Sun L."/>
            <person name="Manning G."/>
            <person name="Elde N.C."/>
            <person name="Turkewitz A.P."/>
            <person name="Asai D.J."/>
            <person name="Wilkes D.E."/>
            <person name="Wang Y."/>
            <person name="Cai H."/>
            <person name="Collins K."/>
            <person name="Stewart B.A."/>
            <person name="Lee S.R."/>
            <person name="Wilamowska K."/>
            <person name="Weinberg Z."/>
            <person name="Ruzzo W.L."/>
            <person name="Wloga D."/>
            <person name="Gaertig J."/>
            <person name="Frankel J."/>
            <person name="Tsao C.-C."/>
            <person name="Gorovsky M.A."/>
            <person name="Keeling P.J."/>
            <person name="Waller R.F."/>
            <person name="Patron N.J."/>
            <person name="Cherry J.M."/>
            <person name="Stover N.A."/>
            <person name="Krieger C.J."/>
            <person name="del Toro C."/>
            <person name="Ryder H.F."/>
            <person name="Williamson S.C."/>
            <person name="Barbeau R.A."/>
            <person name="Hamilton E.P."/>
            <person name="Orias E."/>
        </authorList>
    </citation>
    <scope>NUCLEOTIDE SEQUENCE [LARGE SCALE GENOMIC DNA]</scope>
    <source>
        <strain evidence="3">SB210</strain>
    </source>
</reference>
<keyword evidence="3" id="KW-1185">Reference proteome</keyword>
<gene>
    <name evidence="2" type="ORF">TTHERM_00317470</name>
</gene>
<dbReference type="GeneID" id="7838309"/>
<sequence length="574" mass="68384">MKKQDSIINRDQFLELIFRQIDMVDDYEALQEILEKVTNKLQMVGNQYGSMRRIPSSSKQAQKEDIKRMEHYRKAERENELNMQREDSFIADYDLWEGEESLERHSSLRPSPSAGRQEKPTYHFKQFDWVYQDKFNKYVLQLQQPPLNLNTNMFDQTNNQSQNTKIVQGSQIHLLIERYLNDPKKNEKILLENEFLTNEQGQWIQFLVNTVKEYCKDYLHLEEMKTEKHISSFLPKICLGNSTSHKSHDCSITGISTSQTNIASNQQHQNQNAKKVDVIFYNEHKAVIIDWKFSPFSINDQVYMNDSNHFIDQIQEVKKFFNFQKEVTLLIVPLKKISGLNLYELTSDEIELLQKEQVNQEIFYQTKYKKMRNQILSKQYNINQKCLIGEGKKQNLSIKEYFIHIIELKKKSQLEYYGNYKNCYGKNSPSNKDQFWALHVLLKEFNKKNEQIIQLIYSKQPTIQQKKMKGKSNDEVDFFTMNENNQLVLTKQNSATRHKYRQNKTVLQYVIDQIQDIFDDDEEDYSDYGDDAYQIIIQEKDDDQTDENVEFEEPQNQNEMENEQQQEHENAGDF</sequence>
<dbReference type="KEGG" id="tet:TTHERM_00317470"/>
<evidence type="ECO:0000256" key="1">
    <source>
        <dbReference type="SAM" id="MobiDB-lite"/>
    </source>
</evidence>
<evidence type="ECO:0000313" key="2">
    <source>
        <dbReference type="EMBL" id="EAS01183.1"/>
    </source>
</evidence>
<proteinExistence type="predicted"/>
<feature type="compositionally biased region" description="Acidic residues" evidence="1">
    <location>
        <begin position="540"/>
        <end position="553"/>
    </location>
</feature>
<dbReference type="EMBL" id="GG662605">
    <property type="protein sequence ID" value="EAS01183.1"/>
    <property type="molecule type" value="Genomic_DNA"/>
</dbReference>
<dbReference type="Proteomes" id="UP000009168">
    <property type="component" value="Unassembled WGS sequence"/>
</dbReference>
<accession>I7MG76</accession>
<organism evidence="2 3">
    <name type="scientific">Tetrahymena thermophila (strain SB210)</name>
    <dbReference type="NCBI Taxonomy" id="312017"/>
    <lineage>
        <taxon>Eukaryota</taxon>
        <taxon>Sar</taxon>
        <taxon>Alveolata</taxon>
        <taxon>Ciliophora</taxon>
        <taxon>Intramacronucleata</taxon>
        <taxon>Oligohymenophorea</taxon>
        <taxon>Hymenostomatida</taxon>
        <taxon>Tetrahymenina</taxon>
        <taxon>Tetrahymenidae</taxon>
        <taxon>Tetrahymena</taxon>
    </lineage>
</organism>
<dbReference type="InParanoid" id="I7MG76"/>
<feature type="region of interest" description="Disordered" evidence="1">
    <location>
        <begin position="538"/>
        <end position="574"/>
    </location>
</feature>